<reference evidence="3 4" key="1">
    <citation type="submission" date="2020-07" db="EMBL/GenBank/DDBJ databases">
        <authorList>
            <person name="Sun Q."/>
        </authorList>
    </citation>
    <scope>NUCLEOTIDE SEQUENCE [LARGE SCALE GENOMIC DNA]</scope>
    <source>
        <strain evidence="3 4">MAH-1</strain>
    </source>
</reference>
<dbReference type="InterPro" id="IPR051199">
    <property type="entry name" value="LPS_LOS_Heptosyltrfase"/>
</dbReference>
<name>A0A7Y9C5D2_9FLAO</name>
<dbReference type="PANTHER" id="PTHR30160">
    <property type="entry name" value="TETRAACYLDISACCHARIDE 4'-KINASE-RELATED"/>
    <property type="match status" value="1"/>
</dbReference>
<keyword evidence="4" id="KW-1185">Reference proteome</keyword>
<sequence>MEGSTFVIHDLRIKPTFHLLVHGLLRHRKSGRKAIVKKILVIQQKMIGDVLASSILCNNLKSIYPDSRIDYLIYPFTRPVVENNPNIDNLILFKDEFRKSKKALLRFLVSIRKTKYDIVIDAYGKLESNLVVGVSGAKKKIGFYKSYTKFVYDETIREKSKPDTDAGLAIENRLLLLKSLSGGKTLDNRPKIFLTDDEIENGKRILESHNIDLSKKLYMIGVLGSGGNKTYPFPFMARLLDEIVAQTDATLLFNYMPIQEAEAREIFEMCAPKTQENIKFHIVPGSIREFLSLTYHCDALIGNEGGAVNMAKALLKPTFTIFSTWIKKEAWNAFDDGIRNVSVHLKDFKPQLYGNKSAKDMKDDAMELYGQFTPDLILPELRIYLERN</sequence>
<dbReference type="Pfam" id="PF01075">
    <property type="entry name" value="Glyco_transf_9"/>
    <property type="match status" value="1"/>
</dbReference>
<comment type="caution">
    <text evidence="3">The sequence shown here is derived from an EMBL/GenBank/DDBJ whole genome shotgun (WGS) entry which is preliminary data.</text>
</comment>
<proteinExistence type="predicted"/>
<dbReference type="InterPro" id="IPR002201">
    <property type="entry name" value="Glyco_trans_9"/>
</dbReference>
<dbReference type="PANTHER" id="PTHR30160:SF7">
    <property type="entry name" value="ADP-HEPTOSE--LPS HEPTOSYLTRANSFERASE 2"/>
    <property type="match status" value="1"/>
</dbReference>
<gene>
    <name evidence="3" type="ORF">HZF10_09695</name>
</gene>
<dbReference type="CDD" id="cd03789">
    <property type="entry name" value="GT9_LPS_heptosyltransferase"/>
    <property type="match status" value="1"/>
</dbReference>
<dbReference type="Gene3D" id="3.40.50.2000">
    <property type="entry name" value="Glycogen Phosphorylase B"/>
    <property type="match status" value="2"/>
</dbReference>
<dbReference type="AlphaFoldDB" id="A0A7Y9C5D2"/>
<dbReference type="GO" id="GO:0005829">
    <property type="term" value="C:cytosol"/>
    <property type="evidence" value="ECO:0007669"/>
    <property type="project" value="TreeGrafter"/>
</dbReference>
<dbReference type="Proteomes" id="UP000535020">
    <property type="component" value="Unassembled WGS sequence"/>
</dbReference>
<evidence type="ECO:0000313" key="3">
    <source>
        <dbReference type="EMBL" id="NYA71191.1"/>
    </source>
</evidence>
<accession>A0A7Y9C5D2</accession>
<dbReference type="EMBL" id="JACBJI010000003">
    <property type="protein sequence ID" value="NYA71191.1"/>
    <property type="molecule type" value="Genomic_DNA"/>
</dbReference>
<dbReference type="SUPFAM" id="SSF53756">
    <property type="entry name" value="UDP-Glycosyltransferase/glycogen phosphorylase"/>
    <property type="match status" value="1"/>
</dbReference>
<keyword evidence="1" id="KW-0328">Glycosyltransferase</keyword>
<organism evidence="3 4">
    <name type="scientific">Flavobacterium agri</name>
    <dbReference type="NCBI Taxonomy" id="2743471"/>
    <lineage>
        <taxon>Bacteria</taxon>
        <taxon>Pseudomonadati</taxon>
        <taxon>Bacteroidota</taxon>
        <taxon>Flavobacteriia</taxon>
        <taxon>Flavobacteriales</taxon>
        <taxon>Flavobacteriaceae</taxon>
        <taxon>Flavobacterium</taxon>
    </lineage>
</organism>
<dbReference type="GO" id="GO:0008713">
    <property type="term" value="F:ADP-heptose-lipopolysaccharide heptosyltransferase activity"/>
    <property type="evidence" value="ECO:0007669"/>
    <property type="project" value="TreeGrafter"/>
</dbReference>
<keyword evidence="2 3" id="KW-0808">Transferase</keyword>
<evidence type="ECO:0000256" key="2">
    <source>
        <dbReference type="ARBA" id="ARBA00022679"/>
    </source>
</evidence>
<evidence type="ECO:0000256" key="1">
    <source>
        <dbReference type="ARBA" id="ARBA00022676"/>
    </source>
</evidence>
<protein>
    <submittedName>
        <fullName evidence="3">Glycosyltransferase family 9 protein</fullName>
    </submittedName>
</protein>
<evidence type="ECO:0000313" key="4">
    <source>
        <dbReference type="Proteomes" id="UP000535020"/>
    </source>
</evidence>
<dbReference type="GO" id="GO:0009244">
    <property type="term" value="P:lipopolysaccharide core region biosynthetic process"/>
    <property type="evidence" value="ECO:0007669"/>
    <property type="project" value="TreeGrafter"/>
</dbReference>